<dbReference type="STRING" id="1618574.UT24_C0029G0027"/>
<dbReference type="EMBL" id="LBWB01000029">
    <property type="protein sequence ID" value="KKQ99015.1"/>
    <property type="molecule type" value="Genomic_DNA"/>
</dbReference>
<comment type="caution">
    <text evidence="1">The sequence shown here is derived from an EMBL/GenBank/DDBJ whole genome shotgun (WGS) entry which is preliminary data.</text>
</comment>
<gene>
    <name evidence="1" type="ORF">UT24_C0029G0027</name>
</gene>
<evidence type="ECO:0000313" key="1">
    <source>
        <dbReference type="EMBL" id="KKQ99015.1"/>
    </source>
</evidence>
<dbReference type="AlphaFoldDB" id="A0A0G0MF95"/>
<evidence type="ECO:0000313" key="2">
    <source>
        <dbReference type="Proteomes" id="UP000033881"/>
    </source>
</evidence>
<sequence length="146" mass="15479">MAAVTYSFSPNTKAQSGQVNSNFDQLANEILPTFVVTITGTLTTGTNLTPILIVPQDLVILKAYAAVKTAPVGANIIVDINIGGTSIWNVTPANRLNIETGSDTGNQTTFDTTQLSDGDLLTFDLDQVGSSTSGADITIELRCEWR</sequence>
<reference evidence="1 2" key="1">
    <citation type="journal article" date="2015" name="Nature">
        <title>rRNA introns, odd ribosomes, and small enigmatic genomes across a large radiation of phyla.</title>
        <authorList>
            <person name="Brown C.T."/>
            <person name="Hug L.A."/>
            <person name="Thomas B.C."/>
            <person name="Sharon I."/>
            <person name="Castelle C.J."/>
            <person name="Singh A."/>
            <person name="Wilkins M.J."/>
            <person name="Williams K.H."/>
            <person name="Banfield J.F."/>
        </authorList>
    </citation>
    <scope>NUCLEOTIDE SEQUENCE [LARGE SCALE GENOMIC DNA]</scope>
</reference>
<accession>A0A0G0MF95</accession>
<proteinExistence type="predicted"/>
<dbReference type="Proteomes" id="UP000033881">
    <property type="component" value="Unassembled WGS sequence"/>
</dbReference>
<organism evidence="1 2">
    <name type="scientific">Candidatus Woesebacteria bacterium GW2011_GWB1_39_12</name>
    <dbReference type="NCBI Taxonomy" id="1618574"/>
    <lineage>
        <taxon>Bacteria</taxon>
        <taxon>Candidatus Woeseibacteriota</taxon>
    </lineage>
</organism>
<protein>
    <submittedName>
        <fullName evidence="1">Uncharacterized protein</fullName>
    </submittedName>
</protein>
<name>A0A0G0MF95_9BACT</name>